<organism evidence="3 4">
    <name type="scientific">Floridaenema aerugineum BLCC-F46</name>
    <dbReference type="NCBI Taxonomy" id="3153654"/>
    <lineage>
        <taxon>Bacteria</taxon>
        <taxon>Bacillati</taxon>
        <taxon>Cyanobacteriota</taxon>
        <taxon>Cyanophyceae</taxon>
        <taxon>Oscillatoriophycideae</taxon>
        <taxon>Aerosakkonematales</taxon>
        <taxon>Aerosakkonemataceae</taxon>
        <taxon>Floridanema</taxon>
        <taxon>Floridanema aerugineum</taxon>
    </lineage>
</organism>
<dbReference type="Proteomes" id="UP001576774">
    <property type="component" value="Unassembled WGS sequence"/>
</dbReference>
<comment type="caution">
    <text evidence="3">The sequence shown here is derived from an EMBL/GenBank/DDBJ whole genome shotgun (WGS) entry which is preliminary data.</text>
</comment>
<dbReference type="EMBL" id="JBHFNQ010000163">
    <property type="protein sequence ID" value="MFB2879335.1"/>
    <property type="molecule type" value="Genomic_DNA"/>
</dbReference>
<evidence type="ECO:0000256" key="1">
    <source>
        <dbReference type="SAM" id="MobiDB-lite"/>
    </source>
</evidence>
<feature type="chain" id="PRO_5046869524" evidence="2">
    <location>
        <begin position="30"/>
        <end position="269"/>
    </location>
</feature>
<evidence type="ECO:0000256" key="2">
    <source>
        <dbReference type="SAM" id="SignalP"/>
    </source>
</evidence>
<keyword evidence="2" id="KW-0732">Signal</keyword>
<name>A0ABV4X968_9CYAN</name>
<keyword evidence="4" id="KW-1185">Reference proteome</keyword>
<feature type="signal peptide" evidence="2">
    <location>
        <begin position="1"/>
        <end position="29"/>
    </location>
</feature>
<reference evidence="3 4" key="1">
    <citation type="submission" date="2024-09" db="EMBL/GenBank/DDBJ databases">
        <title>Floridaenema gen nov. (Aerosakkonemataceae, Aerosakkonematales ord. nov., Cyanobacteria) from benthic tropical and subtropical fresh waters, with the description of four new species.</title>
        <authorList>
            <person name="Moretto J.A."/>
            <person name="Berthold D.E."/>
            <person name="Lefler F.W."/>
            <person name="Huang I.-S."/>
            <person name="Laughinghouse H. IV."/>
        </authorList>
    </citation>
    <scope>NUCLEOTIDE SEQUENCE [LARGE SCALE GENOMIC DNA]</scope>
    <source>
        <strain evidence="3 4">BLCC-F46</strain>
    </source>
</reference>
<evidence type="ECO:0000313" key="3">
    <source>
        <dbReference type="EMBL" id="MFB2879335.1"/>
    </source>
</evidence>
<sequence length="269" mass="28667">MKKHLFLPKLTLVSVVSTSALLFVNPTLAATQDTTQNQQISQISSSQVNSFLSANQVTNEIQSFIKDVRSFVQGDLFGGITQLVQNAIGAVQIPDVGQVVSEIMKGSLPEDAALATKLENNVANSYAIRQDAAQMSERVGALQVAQTQTLSKTAQEQSKTTREFSTTNANESAQMAADSQNSDTSQQILQNISAQLKNQSAIADLQMKEASLARQDRALQLTLTAQAAQELNAANIRERQSAIASGNAAVAQGALLFMPGGTVLGESRE</sequence>
<feature type="region of interest" description="Disordered" evidence="1">
    <location>
        <begin position="150"/>
        <end position="182"/>
    </location>
</feature>
<gene>
    <name evidence="3" type="ORF">ACE1CC_20980</name>
</gene>
<accession>A0ABV4X968</accession>
<proteinExistence type="predicted"/>
<protein>
    <submittedName>
        <fullName evidence="3">Uncharacterized protein</fullName>
    </submittedName>
</protein>
<dbReference type="RefSeq" id="WP_413272380.1">
    <property type="nucleotide sequence ID" value="NZ_JBHFNQ010000163.1"/>
</dbReference>
<evidence type="ECO:0000313" key="4">
    <source>
        <dbReference type="Proteomes" id="UP001576774"/>
    </source>
</evidence>